<gene>
    <name evidence="1" type="ORF">WG66_15670</name>
</gene>
<accession>A0A0W0F5Z5</accession>
<dbReference type="EMBL" id="LATX01002297">
    <property type="protein sequence ID" value="KTB31754.1"/>
    <property type="molecule type" value="Genomic_DNA"/>
</dbReference>
<dbReference type="AlphaFoldDB" id="A0A0W0F5Z5"/>
<protein>
    <submittedName>
        <fullName evidence="1">Uncharacterized protein</fullName>
    </submittedName>
</protein>
<sequence length="34" mass="3703">MPSITRGGSSCFLGPSEDWNIYDSSRALIPGQFL</sequence>
<evidence type="ECO:0000313" key="1">
    <source>
        <dbReference type="EMBL" id="KTB31754.1"/>
    </source>
</evidence>
<proteinExistence type="predicted"/>
<evidence type="ECO:0000313" key="2">
    <source>
        <dbReference type="Proteomes" id="UP000054988"/>
    </source>
</evidence>
<organism evidence="1 2">
    <name type="scientific">Moniliophthora roreri</name>
    <name type="common">Frosty pod rot fungus</name>
    <name type="synonym">Monilia roreri</name>
    <dbReference type="NCBI Taxonomy" id="221103"/>
    <lineage>
        <taxon>Eukaryota</taxon>
        <taxon>Fungi</taxon>
        <taxon>Dikarya</taxon>
        <taxon>Basidiomycota</taxon>
        <taxon>Agaricomycotina</taxon>
        <taxon>Agaricomycetes</taxon>
        <taxon>Agaricomycetidae</taxon>
        <taxon>Agaricales</taxon>
        <taxon>Marasmiineae</taxon>
        <taxon>Marasmiaceae</taxon>
        <taxon>Moniliophthora</taxon>
    </lineage>
</organism>
<comment type="caution">
    <text evidence="1">The sequence shown here is derived from an EMBL/GenBank/DDBJ whole genome shotgun (WGS) entry which is preliminary data.</text>
</comment>
<name>A0A0W0F5Z5_MONRR</name>
<reference evidence="1 2" key="1">
    <citation type="submission" date="2015-12" db="EMBL/GenBank/DDBJ databases">
        <title>Draft genome sequence of Moniliophthora roreri, the causal agent of frosty pod rot of cacao.</title>
        <authorList>
            <person name="Aime M.C."/>
            <person name="Diaz-Valderrama J.R."/>
            <person name="Kijpornyongpan T."/>
            <person name="Phillips-Mora W."/>
        </authorList>
    </citation>
    <scope>NUCLEOTIDE SEQUENCE [LARGE SCALE GENOMIC DNA]</scope>
    <source>
        <strain evidence="1 2">MCA 2952</strain>
    </source>
</reference>
<dbReference type="Proteomes" id="UP000054988">
    <property type="component" value="Unassembled WGS sequence"/>
</dbReference>